<evidence type="ECO:0000256" key="6">
    <source>
        <dbReference type="SAM" id="SignalP"/>
    </source>
</evidence>
<evidence type="ECO:0000256" key="3">
    <source>
        <dbReference type="ARBA" id="ARBA00022737"/>
    </source>
</evidence>
<dbReference type="AlphaFoldDB" id="A0A7I4YKL2"/>
<dbReference type="PROSITE" id="PS00022">
    <property type="entry name" value="EGF_1"/>
    <property type="match status" value="2"/>
</dbReference>
<dbReference type="OrthoDB" id="10040561at2759"/>
<dbReference type="PROSITE" id="PS01186">
    <property type="entry name" value="EGF_2"/>
    <property type="match status" value="2"/>
</dbReference>
<keyword evidence="2 6" id="KW-0732">Signal</keyword>
<dbReference type="PANTHER" id="PTHR24049">
    <property type="entry name" value="CRUMBS FAMILY MEMBER"/>
    <property type="match status" value="1"/>
</dbReference>
<comment type="caution">
    <text evidence="5">Lacks conserved residue(s) required for the propagation of feature annotation.</text>
</comment>
<dbReference type="PANTHER" id="PTHR24049:SF22">
    <property type="entry name" value="DROSOPHILA CRUMBS HOMOLOG"/>
    <property type="match status" value="1"/>
</dbReference>
<dbReference type="CDD" id="cd00054">
    <property type="entry name" value="EGF_CA"/>
    <property type="match status" value="2"/>
</dbReference>
<evidence type="ECO:0000313" key="8">
    <source>
        <dbReference type="Proteomes" id="UP000025227"/>
    </source>
</evidence>
<dbReference type="OMA" id="HICACVL"/>
<keyword evidence="1 5" id="KW-0245">EGF-like domain</keyword>
<protein>
    <submittedName>
        <fullName evidence="9">EGF-like domain protein</fullName>
    </submittedName>
</protein>
<keyword evidence="3" id="KW-0677">Repeat</keyword>
<evidence type="ECO:0000256" key="5">
    <source>
        <dbReference type="PROSITE-ProRule" id="PRU00076"/>
    </source>
</evidence>
<feature type="domain" description="EGF-like" evidence="7">
    <location>
        <begin position="102"/>
        <end position="138"/>
    </location>
</feature>
<evidence type="ECO:0000259" key="7">
    <source>
        <dbReference type="PROSITE" id="PS50026"/>
    </source>
</evidence>
<feature type="domain" description="EGF-like" evidence="7">
    <location>
        <begin position="139"/>
        <end position="175"/>
    </location>
</feature>
<organism evidence="8 9">
    <name type="scientific">Haemonchus contortus</name>
    <name type="common">Barber pole worm</name>
    <dbReference type="NCBI Taxonomy" id="6289"/>
    <lineage>
        <taxon>Eukaryota</taxon>
        <taxon>Metazoa</taxon>
        <taxon>Ecdysozoa</taxon>
        <taxon>Nematoda</taxon>
        <taxon>Chromadorea</taxon>
        <taxon>Rhabditida</taxon>
        <taxon>Rhabditina</taxon>
        <taxon>Rhabditomorpha</taxon>
        <taxon>Strongyloidea</taxon>
        <taxon>Trichostrongylidae</taxon>
        <taxon>Haemonchus</taxon>
    </lineage>
</organism>
<accession>A0A7I4YKL2</accession>
<dbReference type="SMART" id="SM00181">
    <property type="entry name" value="EGF"/>
    <property type="match status" value="2"/>
</dbReference>
<evidence type="ECO:0000256" key="1">
    <source>
        <dbReference type="ARBA" id="ARBA00022536"/>
    </source>
</evidence>
<dbReference type="GO" id="GO:0045197">
    <property type="term" value="P:establishment or maintenance of epithelial cell apical/basal polarity"/>
    <property type="evidence" value="ECO:0007669"/>
    <property type="project" value="TreeGrafter"/>
</dbReference>
<dbReference type="GO" id="GO:0032991">
    <property type="term" value="C:protein-containing complex"/>
    <property type="evidence" value="ECO:0007669"/>
    <property type="project" value="TreeGrafter"/>
</dbReference>
<dbReference type="InterPro" id="IPR000742">
    <property type="entry name" value="EGF"/>
</dbReference>
<evidence type="ECO:0000256" key="4">
    <source>
        <dbReference type="ARBA" id="ARBA00023157"/>
    </source>
</evidence>
<dbReference type="SUPFAM" id="SSF57196">
    <property type="entry name" value="EGF/Laminin"/>
    <property type="match status" value="2"/>
</dbReference>
<proteinExistence type="predicted"/>
<keyword evidence="8" id="KW-1185">Reference proteome</keyword>
<dbReference type="Proteomes" id="UP000025227">
    <property type="component" value="Unplaced"/>
</dbReference>
<dbReference type="WBParaSite" id="HCON_00102470-00001">
    <property type="protein sequence ID" value="HCON_00102470-00001"/>
    <property type="gene ID" value="HCON_00102470"/>
</dbReference>
<evidence type="ECO:0000313" key="9">
    <source>
        <dbReference type="WBParaSite" id="HCON_00102470-00001"/>
    </source>
</evidence>
<dbReference type="Gene3D" id="2.10.25.10">
    <property type="entry name" value="Laminin"/>
    <property type="match status" value="2"/>
</dbReference>
<dbReference type="GO" id="GO:0005886">
    <property type="term" value="C:plasma membrane"/>
    <property type="evidence" value="ECO:0007669"/>
    <property type="project" value="TreeGrafter"/>
</dbReference>
<feature type="signal peptide" evidence="6">
    <location>
        <begin position="1"/>
        <end position="19"/>
    </location>
</feature>
<reference evidence="9" key="1">
    <citation type="submission" date="2020-12" db="UniProtKB">
        <authorList>
            <consortium name="WormBaseParasite"/>
        </authorList>
    </citation>
    <scope>IDENTIFICATION</scope>
    <source>
        <strain evidence="9">MHco3</strain>
    </source>
</reference>
<feature type="chain" id="PRO_5029803759" evidence="6">
    <location>
        <begin position="20"/>
        <end position="178"/>
    </location>
</feature>
<dbReference type="GO" id="GO:0007157">
    <property type="term" value="P:heterophilic cell-cell adhesion via plasma membrane cell adhesion molecules"/>
    <property type="evidence" value="ECO:0007669"/>
    <property type="project" value="TreeGrafter"/>
</dbReference>
<evidence type="ECO:0000256" key="2">
    <source>
        <dbReference type="ARBA" id="ARBA00022729"/>
    </source>
</evidence>
<feature type="disulfide bond" evidence="5">
    <location>
        <begin position="165"/>
        <end position="174"/>
    </location>
</feature>
<dbReference type="InterPro" id="IPR051022">
    <property type="entry name" value="Notch_Cell-Fate_Det"/>
</dbReference>
<name>A0A7I4YKL2_HAECO</name>
<sequence>MRLSFSTVLLIGVIAFSRAAENDTVVNLLRGDENDINETTTEAPATFSRAVRKMLRENSEAIENNSIQEVRKELDRAVSGLNNTVTENSEKVTNAIADIAGTLDVCTAVDCNNRGTCLGTKKTHICACVLGYTGRNCEDAMCDSARDCNGRGICFGTTNSLTCLCNLGYRGKRCEKNV</sequence>
<dbReference type="Pfam" id="PF00008">
    <property type="entry name" value="EGF"/>
    <property type="match status" value="1"/>
</dbReference>
<feature type="disulfide bond" evidence="5">
    <location>
        <begin position="128"/>
        <end position="137"/>
    </location>
</feature>
<dbReference type="PROSITE" id="PS50026">
    <property type="entry name" value="EGF_3"/>
    <property type="match status" value="2"/>
</dbReference>
<keyword evidence="4 5" id="KW-1015">Disulfide bond</keyword>